<evidence type="ECO:0000256" key="1">
    <source>
        <dbReference type="SAM" id="Phobius"/>
    </source>
</evidence>
<keyword evidence="1" id="KW-1133">Transmembrane helix</keyword>
<dbReference type="GO" id="GO:0003676">
    <property type="term" value="F:nucleic acid binding"/>
    <property type="evidence" value="ECO:0007669"/>
    <property type="project" value="InterPro"/>
</dbReference>
<dbReference type="Gene3D" id="3.30.420.10">
    <property type="entry name" value="Ribonuclease H-like superfamily/Ribonuclease H"/>
    <property type="match status" value="1"/>
</dbReference>
<dbReference type="SMART" id="SM00479">
    <property type="entry name" value="EXOIII"/>
    <property type="match status" value="1"/>
</dbReference>
<reference evidence="4" key="1">
    <citation type="submission" date="2016-06" db="EMBL/GenBank/DDBJ databases">
        <authorList>
            <person name="Nascimento L."/>
            <person name="Pereira R.V."/>
            <person name="Martins L.F."/>
            <person name="Quaggio R.B."/>
            <person name="Silva A.M."/>
            <person name="Setubal J.C."/>
        </authorList>
    </citation>
    <scope>NUCLEOTIDE SEQUENCE [LARGE SCALE GENOMIC DNA]</scope>
</reference>
<dbReference type="AlphaFoldDB" id="A0A1Y3PHJ0"/>
<keyword evidence="1" id="KW-0812">Transmembrane</keyword>
<evidence type="ECO:0000313" key="3">
    <source>
        <dbReference type="EMBL" id="OUM85576.1"/>
    </source>
</evidence>
<dbReference type="EMBL" id="LZRT01000099">
    <property type="protein sequence ID" value="OUM85576.1"/>
    <property type="molecule type" value="Genomic_DNA"/>
</dbReference>
<sequence>MRHVGALTAILVALVVILAVVAAVAIFQLQRLREKPKPETNTDESRPQRRQRQKYGILKYSRIDDLDKLPKQFVIMDIEKTGSHHLYGRLLEVGILRVVNGRVVDRFSKSQPKIDDVIHEIHARIHDVPMVVGFGVESDLKFLHVALAENGLEIPAVTYYDVQDLVRETLPRNLPELSLEAVKSHLGITTAANRAVTDCDVILEVLKRCLNLREKLREQQRIRQDQLLQTFNDHEKRFVSELREKLREREIPGELVFSVLSDRTIHFALGGKQLGRVKLNGRKFRMQIPGDRQPAWLDIGDVEEAIGNLEHWINHAANTRSGTA</sequence>
<dbReference type="InterPro" id="IPR012337">
    <property type="entry name" value="RNaseH-like_sf"/>
</dbReference>
<comment type="caution">
    <text evidence="3">The sequence shown here is derived from an EMBL/GenBank/DDBJ whole genome shotgun (WGS) entry which is preliminary data.</text>
</comment>
<dbReference type="SUPFAM" id="SSF53098">
    <property type="entry name" value="Ribonuclease H-like"/>
    <property type="match status" value="1"/>
</dbReference>
<dbReference type="CDD" id="cd06127">
    <property type="entry name" value="DEDDh"/>
    <property type="match status" value="1"/>
</dbReference>
<evidence type="ECO:0000313" key="4">
    <source>
        <dbReference type="Proteomes" id="UP000196475"/>
    </source>
</evidence>
<dbReference type="Proteomes" id="UP000196475">
    <property type="component" value="Unassembled WGS sequence"/>
</dbReference>
<keyword evidence="1" id="KW-0472">Membrane</keyword>
<feature type="transmembrane region" description="Helical" evidence="1">
    <location>
        <begin position="6"/>
        <end position="27"/>
    </location>
</feature>
<dbReference type="InterPro" id="IPR036397">
    <property type="entry name" value="RNaseH_sf"/>
</dbReference>
<feature type="domain" description="Exonuclease" evidence="2">
    <location>
        <begin position="72"/>
        <end position="215"/>
    </location>
</feature>
<protein>
    <recommendedName>
        <fullName evidence="2">Exonuclease domain-containing protein</fullName>
    </recommendedName>
</protein>
<gene>
    <name evidence="3" type="ORF">BAA01_12135</name>
</gene>
<accession>A0A1Y3PHJ0</accession>
<proteinExistence type="predicted"/>
<organism evidence="3 4">
    <name type="scientific">Bacillus thermozeamaize</name>
    <dbReference type="NCBI Taxonomy" id="230954"/>
    <lineage>
        <taxon>Bacteria</taxon>
        <taxon>Bacillati</taxon>
        <taxon>Bacillota</taxon>
        <taxon>Bacilli</taxon>
        <taxon>Bacillales</taxon>
        <taxon>Bacillaceae</taxon>
        <taxon>Bacillus</taxon>
    </lineage>
</organism>
<dbReference type="InterPro" id="IPR013520">
    <property type="entry name" value="Ribonucl_H"/>
</dbReference>
<evidence type="ECO:0000259" key="2">
    <source>
        <dbReference type="SMART" id="SM00479"/>
    </source>
</evidence>
<name>A0A1Y3PHJ0_9BACI</name>
<dbReference type="GO" id="GO:0004527">
    <property type="term" value="F:exonuclease activity"/>
    <property type="evidence" value="ECO:0007669"/>
    <property type="project" value="UniProtKB-ARBA"/>
</dbReference>